<accession>A0A319C6E3</accession>
<organism evidence="1 2">
    <name type="scientific">Aspergillus uvarum CBS 121591</name>
    <dbReference type="NCBI Taxonomy" id="1448315"/>
    <lineage>
        <taxon>Eukaryota</taxon>
        <taxon>Fungi</taxon>
        <taxon>Dikarya</taxon>
        <taxon>Ascomycota</taxon>
        <taxon>Pezizomycotina</taxon>
        <taxon>Eurotiomycetes</taxon>
        <taxon>Eurotiomycetidae</taxon>
        <taxon>Eurotiales</taxon>
        <taxon>Aspergillaceae</taxon>
        <taxon>Aspergillus</taxon>
        <taxon>Aspergillus subgen. Circumdati</taxon>
    </lineage>
</organism>
<dbReference type="EMBL" id="KZ821706">
    <property type="protein sequence ID" value="PYH80855.1"/>
    <property type="molecule type" value="Genomic_DNA"/>
</dbReference>
<dbReference type="AlphaFoldDB" id="A0A319C6E3"/>
<proteinExistence type="predicted"/>
<name>A0A319C6E3_9EURO</name>
<keyword evidence="2" id="KW-1185">Reference proteome</keyword>
<dbReference type="GeneID" id="37144475"/>
<dbReference type="RefSeq" id="XP_025491055.1">
    <property type="nucleotide sequence ID" value="XM_025641733.1"/>
</dbReference>
<dbReference type="VEuPathDB" id="FungiDB:BO82DRAFT_99568"/>
<evidence type="ECO:0000313" key="1">
    <source>
        <dbReference type="EMBL" id="PYH80855.1"/>
    </source>
</evidence>
<gene>
    <name evidence="1" type="ORF">BO82DRAFT_99568</name>
</gene>
<reference evidence="1 2" key="1">
    <citation type="submission" date="2016-12" db="EMBL/GenBank/DDBJ databases">
        <title>The genomes of Aspergillus section Nigri reveals drivers in fungal speciation.</title>
        <authorList>
            <consortium name="DOE Joint Genome Institute"/>
            <person name="Vesth T.C."/>
            <person name="Nybo J."/>
            <person name="Theobald S."/>
            <person name="Brandl J."/>
            <person name="Frisvad J.C."/>
            <person name="Nielsen K.F."/>
            <person name="Lyhne E.K."/>
            <person name="Kogle M.E."/>
            <person name="Kuo A."/>
            <person name="Riley R."/>
            <person name="Clum A."/>
            <person name="Nolan M."/>
            <person name="Lipzen A."/>
            <person name="Salamov A."/>
            <person name="Henrissat B."/>
            <person name="Wiebenga A."/>
            <person name="De Vries R.P."/>
            <person name="Grigoriev I.V."/>
            <person name="Mortensen U.H."/>
            <person name="Andersen M.R."/>
            <person name="Baker S.E."/>
        </authorList>
    </citation>
    <scope>NUCLEOTIDE SEQUENCE [LARGE SCALE GENOMIC DNA]</scope>
    <source>
        <strain evidence="1 2">CBS 121591</strain>
    </source>
</reference>
<evidence type="ECO:0000313" key="2">
    <source>
        <dbReference type="Proteomes" id="UP000248340"/>
    </source>
</evidence>
<sequence>MKPAKDPNSFHRRRPKLGCLSLYYTRAENSQARKAELWLTMIERFRGFSHGGQKASCIVPDANLHIQQIVDILAEIACG</sequence>
<dbReference type="Proteomes" id="UP000248340">
    <property type="component" value="Unassembled WGS sequence"/>
</dbReference>
<protein>
    <submittedName>
        <fullName evidence="1">Uncharacterized protein</fullName>
    </submittedName>
</protein>